<name>A0A812H5H3_9DINO</name>
<dbReference type="Proteomes" id="UP000604046">
    <property type="component" value="Unassembled WGS sequence"/>
</dbReference>
<protein>
    <submittedName>
        <fullName evidence="1">Uncharacterized protein</fullName>
    </submittedName>
</protein>
<evidence type="ECO:0000313" key="1">
    <source>
        <dbReference type="EMBL" id="CAE6944100.1"/>
    </source>
</evidence>
<reference evidence="1" key="1">
    <citation type="submission" date="2021-02" db="EMBL/GenBank/DDBJ databases">
        <authorList>
            <person name="Dougan E. K."/>
            <person name="Rhodes N."/>
            <person name="Thang M."/>
            <person name="Chan C."/>
        </authorList>
    </citation>
    <scope>NUCLEOTIDE SEQUENCE</scope>
</reference>
<dbReference type="EMBL" id="CAJNDS010000072">
    <property type="protein sequence ID" value="CAE6944100.1"/>
    <property type="molecule type" value="Genomic_DNA"/>
</dbReference>
<evidence type="ECO:0000313" key="2">
    <source>
        <dbReference type="Proteomes" id="UP000604046"/>
    </source>
</evidence>
<dbReference type="AlphaFoldDB" id="A0A812H5H3"/>
<gene>
    <name evidence="1" type="ORF">SNAT2548_LOCUS1323</name>
</gene>
<accession>A0A812H5H3</accession>
<comment type="caution">
    <text evidence="1">The sequence shown here is derived from an EMBL/GenBank/DDBJ whole genome shotgun (WGS) entry which is preliminary data.</text>
</comment>
<organism evidence="1 2">
    <name type="scientific">Symbiodinium natans</name>
    <dbReference type="NCBI Taxonomy" id="878477"/>
    <lineage>
        <taxon>Eukaryota</taxon>
        <taxon>Sar</taxon>
        <taxon>Alveolata</taxon>
        <taxon>Dinophyceae</taxon>
        <taxon>Suessiales</taxon>
        <taxon>Symbiodiniaceae</taxon>
        <taxon>Symbiodinium</taxon>
    </lineage>
</organism>
<proteinExistence type="predicted"/>
<keyword evidence="2" id="KW-1185">Reference proteome</keyword>
<sequence>MAKAQVGDKLSAEELRAFSTPWPSCGAMAPASPNPSAVSQIVKIEAMQTDFDEIAELAAEDTVKQALISWTNKVSLPLWKRAHLVPVLTHAVCSGDRVCTEALNSLMCMRRGNKSLIDRALAIGRGSISDATLRLSTLSFERGACQDSTFVCALARFHSVLPPKWYLRDTKIPSLVVFYSRKSVFQYLILRGEVRRDAAVLFPSGLSKRATCCVLSVSAGIRAAAKCPLIWNPIASPGVLRQLARVE</sequence>